<reference evidence="4" key="1">
    <citation type="submission" date="2016-10" db="EMBL/GenBank/DDBJ databases">
        <authorList>
            <person name="Chevignon G."/>
        </authorList>
    </citation>
    <scope>NUCLEOTIDE SEQUENCE [LARGE SCALE GENOMIC DNA]</scope>
    <source>
        <strain evidence="4">ZA17</strain>
    </source>
</reference>
<evidence type="ECO:0000256" key="1">
    <source>
        <dbReference type="ARBA" id="ARBA00010231"/>
    </source>
</evidence>
<dbReference type="EMBL" id="CP017613">
    <property type="protein sequence ID" value="ATW33478.1"/>
    <property type="molecule type" value="Genomic_DNA"/>
</dbReference>
<evidence type="ECO:0000313" key="3">
    <source>
        <dbReference type="EMBL" id="ATW33478.1"/>
    </source>
</evidence>
<dbReference type="Gene3D" id="3.40.120.10">
    <property type="entry name" value="Alpha-D-Glucose-1,6-Bisphosphate, subunit A, domain 3"/>
    <property type="match status" value="1"/>
</dbReference>
<gene>
    <name evidence="3" type="ORF">BJP43_03380</name>
</gene>
<dbReference type="GO" id="GO:0016868">
    <property type="term" value="F:intramolecular phosphotransferase activity"/>
    <property type="evidence" value="ECO:0007669"/>
    <property type="project" value="InterPro"/>
</dbReference>
<comment type="similarity">
    <text evidence="1">Belongs to the phosphohexose mutase family.</text>
</comment>
<protein>
    <recommendedName>
        <fullName evidence="2">Alpha-D-phosphohexomutase alpha/beta/alpha domain-containing protein</fullName>
    </recommendedName>
</protein>
<feature type="domain" description="Alpha-D-phosphohexomutase alpha/beta/alpha" evidence="2">
    <location>
        <begin position="15"/>
        <end position="66"/>
    </location>
</feature>
<name>A0A2D3TCG7_9ENTR</name>
<organism evidence="3 4">
    <name type="scientific">Candidatus Williamhamiltonella defendens</name>
    <dbReference type="NCBI Taxonomy" id="138072"/>
    <lineage>
        <taxon>Bacteria</taxon>
        <taxon>Pseudomonadati</taxon>
        <taxon>Pseudomonadota</taxon>
        <taxon>Gammaproteobacteria</taxon>
        <taxon>Enterobacterales</taxon>
        <taxon>Enterobacteriaceae</taxon>
        <taxon>aphid secondary symbionts</taxon>
        <taxon>Candidatus Williamhamiltonella</taxon>
    </lineage>
</organism>
<reference evidence="4" key="2">
    <citation type="submission" date="2017-11" db="EMBL/GenBank/DDBJ databases">
        <title>PacBio sequencing of new strain of the secondary endosymbiont Candidatus Hamiltonella defensa.</title>
        <authorList>
            <person name="Strand M.R."/>
            <person name="Oliver K."/>
        </authorList>
    </citation>
    <scope>NUCLEOTIDE SEQUENCE [LARGE SCALE GENOMIC DNA]</scope>
    <source>
        <strain evidence="4">ZA17</strain>
    </source>
</reference>
<sequence>MYSRYWCFWYRRSLFAIFSLGIESGIEVNASHNSIDYNGMKLVQKGARPISGNTGLKKIQELAESNLFSSLSQGSYKKPLDHDISLIFNRVPQGLRKSLSPLLSIKKSV</sequence>
<dbReference type="InterPro" id="IPR005844">
    <property type="entry name" value="A-D-PHexomutase_a/b/a-I"/>
</dbReference>
<dbReference type="SUPFAM" id="SSF53738">
    <property type="entry name" value="Phosphoglucomutase, first 3 domains"/>
    <property type="match status" value="1"/>
</dbReference>
<accession>A0A2D3TCG7</accession>
<dbReference type="GO" id="GO:0005975">
    <property type="term" value="P:carbohydrate metabolic process"/>
    <property type="evidence" value="ECO:0007669"/>
    <property type="project" value="InterPro"/>
</dbReference>
<dbReference type="Pfam" id="PF02878">
    <property type="entry name" value="PGM_PMM_I"/>
    <property type="match status" value="1"/>
</dbReference>
<dbReference type="Proteomes" id="UP000229055">
    <property type="component" value="Chromosome"/>
</dbReference>
<dbReference type="AlphaFoldDB" id="A0A2D3TCG7"/>
<evidence type="ECO:0000313" key="4">
    <source>
        <dbReference type="Proteomes" id="UP000229055"/>
    </source>
</evidence>
<dbReference type="InterPro" id="IPR016055">
    <property type="entry name" value="A-D-PHexomutase_a/b/a-I/II/III"/>
</dbReference>
<evidence type="ECO:0000259" key="2">
    <source>
        <dbReference type="Pfam" id="PF02878"/>
    </source>
</evidence>
<proteinExistence type="inferred from homology"/>